<gene>
    <name evidence="2" type="ORF">Tco_0821969</name>
</gene>
<evidence type="ECO:0000256" key="1">
    <source>
        <dbReference type="SAM" id="MobiDB-lite"/>
    </source>
</evidence>
<reference evidence="2" key="1">
    <citation type="journal article" date="2022" name="Int. J. Mol. Sci.">
        <title>Draft Genome of Tanacetum Coccineum: Genomic Comparison of Closely Related Tanacetum-Family Plants.</title>
        <authorList>
            <person name="Yamashiro T."/>
            <person name="Shiraishi A."/>
            <person name="Nakayama K."/>
            <person name="Satake H."/>
        </authorList>
    </citation>
    <scope>NUCLEOTIDE SEQUENCE</scope>
</reference>
<dbReference type="Proteomes" id="UP001151760">
    <property type="component" value="Unassembled WGS sequence"/>
</dbReference>
<proteinExistence type="predicted"/>
<sequence>MNAPQSLQPPTTLSHTPLSRTFFLNENRRQSFSGKEVKDNCFKGAHVTEVADECGGKNLPLTDSTFKDLDTRRIYPPPPNTTRAPHVVGSSGISE</sequence>
<dbReference type="EMBL" id="BQNB010012223">
    <property type="protein sequence ID" value="GJT00800.1"/>
    <property type="molecule type" value="Genomic_DNA"/>
</dbReference>
<evidence type="ECO:0000313" key="2">
    <source>
        <dbReference type="EMBL" id="GJT00800.1"/>
    </source>
</evidence>
<keyword evidence="3" id="KW-1185">Reference proteome</keyword>
<evidence type="ECO:0000313" key="3">
    <source>
        <dbReference type="Proteomes" id="UP001151760"/>
    </source>
</evidence>
<name>A0ABQ5ADQ5_9ASTR</name>
<reference evidence="2" key="2">
    <citation type="submission" date="2022-01" db="EMBL/GenBank/DDBJ databases">
        <authorList>
            <person name="Yamashiro T."/>
            <person name="Shiraishi A."/>
            <person name="Satake H."/>
            <person name="Nakayama K."/>
        </authorList>
    </citation>
    <scope>NUCLEOTIDE SEQUENCE</scope>
</reference>
<organism evidence="2 3">
    <name type="scientific">Tanacetum coccineum</name>
    <dbReference type="NCBI Taxonomy" id="301880"/>
    <lineage>
        <taxon>Eukaryota</taxon>
        <taxon>Viridiplantae</taxon>
        <taxon>Streptophyta</taxon>
        <taxon>Embryophyta</taxon>
        <taxon>Tracheophyta</taxon>
        <taxon>Spermatophyta</taxon>
        <taxon>Magnoliopsida</taxon>
        <taxon>eudicotyledons</taxon>
        <taxon>Gunneridae</taxon>
        <taxon>Pentapetalae</taxon>
        <taxon>asterids</taxon>
        <taxon>campanulids</taxon>
        <taxon>Asterales</taxon>
        <taxon>Asteraceae</taxon>
        <taxon>Asteroideae</taxon>
        <taxon>Anthemideae</taxon>
        <taxon>Anthemidinae</taxon>
        <taxon>Tanacetum</taxon>
    </lineage>
</organism>
<protein>
    <submittedName>
        <fullName evidence="2">Uncharacterized protein</fullName>
    </submittedName>
</protein>
<feature type="region of interest" description="Disordered" evidence="1">
    <location>
        <begin position="69"/>
        <end position="95"/>
    </location>
</feature>
<comment type="caution">
    <text evidence="2">The sequence shown here is derived from an EMBL/GenBank/DDBJ whole genome shotgun (WGS) entry which is preliminary data.</text>
</comment>
<accession>A0ABQ5ADQ5</accession>